<dbReference type="EMBL" id="JBBCAQ010000003">
    <property type="protein sequence ID" value="KAK7604487.1"/>
    <property type="molecule type" value="Genomic_DNA"/>
</dbReference>
<dbReference type="Gene3D" id="3.40.50.2060">
    <property type="match status" value="1"/>
</dbReference>
<evidence type="ECO:0000313" key="3">
    <source>
        <dbReference type="Proteomes" id="UP001367676"/>
    </source>
</evidence>
<evidence type="ECO:0008006" key="4">
    <source>
        <dbReference type="Google" id="ProtNLM"/>
    </source>
</evidence>
<dbReference type="GO" id="GO:0016192">
    <property type="term" value="P:vesicle-mediated transport"/>
    <property type="evidence" value="ECO:0007669"/>
    <property type="project" value="InterPro"/>
</dbReference>
<dbReference type="Gene3D" id="1.25.40.850">
    <property type="match status" value="1"/>
</dbReference>
<protein>
    <recommendedName>
        <fullName evidence="4">Vacuolar protein sorting-associated protein 33A</fullName>
    </recommendedName>
</protein>
<comment type="similarity">
    <text evidence="1">Belongs to the STXBP/unc-18/SEC1 family.</text>
</comment>
<gene>
    <name evidence="2" type="ORF">V9T40_005673</name>
</gene>
<dbReference type="Gene3D" id="3.40.50.1910">
    <property type="match status" value="2"/>
</dbReference>
<dbReference type="InterPro" id="IPR027482">
    <property type="entry name" value="Sec1-like_dom2"/>
</dbReference>
<proteinExistence type="inferred from homology"/>
<sequence>MSAHLSRGKLNIGLVQEQARKELLDLLDRCQGSKIIIWDDGLSGPFGSIAEYSLLKKWGVKVMFPLRPGKLKLNDVDSVIFITRPYLKLMNCIIDIIHGEDNSRKIKKWHLFFVPFKSLLCEEYLKNKGVFGSLTSVEQISHCLIFPFDNDLMSMEIESAFKEFYVESDPTCLFQISKTIVMLEELFGPIKRISGKGKAANQVIHLFERMKNQNDNSSPTKYQNVSQIDQLILIDRESDLLSPLATQLTYQGLIDELFGINNSVVKLPAEKFAQDEGSKDVMKPTDDKHFMLNSSDEVFSEICDKNFSAIGQSLSRRTKLISSQIEERHDKSLQEMKLFVAKLPHLLAVKKSLGNHMTIAEMIKDVTKSDEFGDLVKNEHEMILGSIGDRINPYVEDLMAHKADLVKVLRLICVQSIVSCGLKSKVLDQYKRDIIQTYGFQHILTLTNLEKAGLLRTQQGSRSFAVLRKTLKLISDDNSGTSSEPKDIHFVHELYAPLSVRLVQQFVKPQGIRNLNDVISLIPGSIADFTIDQKSSPFPQRRGSINSLTDSAKVVLVFFIGGCTYAEIAALRFLSQQEESNAEFVIATTKIINGNTFIKSLMEPLVDS</sequence>
<name>A0AAN9YAZ8_9HEMI</name>
<dbReference type="InterPro" id="IPR043155">
    <property type="entry name" value="VPS33_dom3b"/>
</dbReference>
<evidence type="ECO:0000313" key="2">
    <source>
        <dbReference type="EMBL" id="KAK7604487.1"/>
    </source>
</evidence>
<dbReference type="InterPro" id="IPR001619">
    <property type="entry name" value="Sec1-like"/>
</dbReference>
<dbReference type="InterPro" id="IPR036045">
    <property type="entry name" value="Sec1-like_sf"/>
</dbReference>
<dbReference type="Pfam" id="PF00995">
    <property type="entry name" value="Sec1"/>
    <property type="match status" value="1"/>
</dbReference>
<dbReference type="PANTHER" id="PTHR11679">
    <property type="entry name" value="VESICLE PROTEIN SORTING-ASSOCIATED"/>
    <property type="match status" value="1"/>
</dbReference>
<dbReference type="Proteomes" id="UP001367676">
    <property type="component" value="Unassembled WGS sequence"/>
</dbReference>
<dbReference type="InterPro" id="IPR043154">
    <property type="entry name" value="Sec-1-like_dom1"/>
</dbReference>
<evidence type="ECO:0000256" key="1">
    <source>
        <dbReference type="ARBA" id="ARBA00009884"/>
    </source>
</evidence>
<keyword evidence="3" id="KW-1185">Reference proteome</keyword>
<accession>A0AAN9YAZ8</accession>
<organism evidence="2 3">
    <name type="scientific">Parthenolecanium corni</name>
    <dbReference type="NCBI Taxonomy" id="536013"/>
    <lineage>
        <taxon>Eukaryota</taxon>
        <taxon>Metazoa</taxon>
        <taxon>Ecdysozoa</taxon>
        <taxon>Arthropoda</taxon>
        <taxon>Hexapoda</taxon>
        <taxon>Insecta</taxon>
        <taxon>Pterygota</taxon>
        <taxon>Neoptera</taxon>
        <taxon>Paraneoptera</taxon>
        <taxon>Hemiptera</taxon>
        <taxon>Sternorrhyncha</taxon>
        <taxon>Coccoidea</taxon>
        <taxon>Coccidae</taxon>
        <taxon>Parthenolecanium</taxon>
    </lineage>
</organism>
<dbReference type="SUPFAM" id="SSF56815">
    <property type="entry name" value="Sec1/munc18-like (SM) proteins"/>
    <property type="match status" value="1"/>
</dbReference>
<comment type="caution">
    <text evidence="2">The sequence shown here is derived from an EMBL/GenBank/DDBJ whole genome shotgun (WGS) entry which is preliminary data.</text>
</comment>
<dbReference type="AlphaFoldDB" id="A0AAN9YAZ8"/>
<reference evidence="2 3" key="1">
    <citation type="submission" date="2024-03" db="EMBL/GenBank/DDBJ databases">
        <title>Adaptation during the transition from Ophiocordyceps entomopathogen to insect associate is accompanied by gene loss and intensified selection.</title>
        <authorList>
            <person name="Ward C.M."/>
            <person name="Onetto C.A."/>
            <person name="Borneman A.R."/>
        </authorList>
    </citation>
    <scope>NUCLEOTIDE SEQUENCE [LARGE SCALE GENOMIC DNA]</scope>
    <source>
        <strain evidence="2">AWRI1</strain>
        <tissue evidence="2">Single Adult Female</tissue>
    </source>
</reference>